<gene>
    <name evidence="1" type="ORF">B2M20_15615</name>
</gene>
<proteinExistence type="predicted"/>
<reference evidence="1 2" key="1">
    <citation type="submission" date="2017-02" db="EMBL/GenBank/DDBJ databases">
        <title>Genome sequence of the nitrite-oxidizing bacterium Nitrobacter vulgaris strain Ab1.</title>
        <authorList>
            <person name="Mellbye B.L."/>
            <person name="Davis E.W."/>
            <person name="Spieck E."/>
            <person name="Chang J.H."/>
            <person name="Bottomley P.J."/>
            <person name="Sayavedra-Soto L.A."/>
        </authorList>
    </citation>
    <scope>NUCLEOTIDE SEQUENCE [LARGE SCALE GENOMIC DNA]</scope>
    <source>
        <strain evidence="1 2">Ab1</strain>
    </source>
</reference>
<sequence>MTEGVSICLVAEVRATILVQRSIVSSGVTQVAERDRNMKTDVKFVAEQLRDNEELERRARFKAALTAAMMSTTD</sequence>
<dbReference type="AlphaFoldDB" id="A0A1V4HWF0"/>
<dbReference type="STRING" id="29421.B2M20_15615"/>
<evidence type="ECO:0000313" key="1">
    <source>
        <dbReference type="EMBL" id="OPH81890.1"/>
    </source>
</evidence>
<evidence type="ECO:0000313" key="2">
    <source>
        <dbReference type="Proteomes" id="UP000189940"/>
    </source>
</evidence>
<keyword evidence="2" id="KW-1185">Reference proteome</keyword>
<name>A0A1V4HWF0_NITVU</name>
<dbReference type="EMBL" id="MWPQ01000054">
    <property type="protein sequence ID" value="OPH81890.1"/>
    <property type="molecule type" value="Genomic_DNA"/>
</dbReference>
<protein>
    <submittedName>
        <fullName evidence="1">Uncharacterized protein</fullName>
    </submittedName>
</protein>
<accession>A0A1V4HWF0</accession>
<dbReference type="Proteomes" id="UP000189940">
    <property type="component" value="Unassembled WGS sequence"/>
</dbReference>
<organism evidence="1 2">
    <name type="scientific">Nitrobacter vulgaris</name>
    <dbReference type="NCBI Taxonomy" id="29421"/>
    <lineage>
        <taxon>Bacteria</taxon>
        <taxon>Pseudomonadati</taxon>
        <taxon>Pseudomonadota</taxon>
        <taxon>Alphaproteobacteria</taxon>
        <taxon>Hyphomicrobiales</taxon>
        <taxon>Nitrobacteraceae</taxon>
        <taxon>Nitrobacter</taxon>
    </lineage>
</organism>
<comment type="caution">
    <text evidence="1">The sequence shown here is derived from an EMBL/GenBank/DDBJ whole genome shotgun (WGS) entry which is preliminary data.</text>
</comment>
<dbReference type="RefSeq" id="WP_079447952.1">
    <property type="nucleotide sequence ID" value="NZ_MWPQ01000054.1"/>
</dbReference>